<proteinExistence type="predicted"/>
<gene>
    <name evidence="2" type="ORF">PCL_03815</name>
</gene>
<evidence type="ECO:0000313" key="2">
    <source>
        <dbReference type="EMBL" id="PWI76621.1"/>
    </source>
</evidence>
<evidence type="ECO:0000256" key="1">
    <source>
        <dbReference type="SAM" id="SignalP"/>
    </source>
</evidence>
<accession>A0A2U3EQ54</accession>
<evidence type="ECO:0000313" key="3">
    <source>
        <dbReference type="Proteomes" id="UP000245956"/>
    </source>
</evidence>
<reference evidence="2 3" key="1">
    <citation type="journal article" date="2016" name="Front. Microbiol.">
        <title>Genome and transcriptome sequences reveal the specific parasitism of the nematophagous Purpureocillium lilacinum 36-1.</title>
        <authorList>
            <person name="Xie J."/>
            <person name="Li S."/>
            <person name="Mo C."/>
            <person name="Xiao X."/>
            <person name="Peng D."/>
            <person name="Wang G."/>
            <person name="Xiao Y."/>
        </authorList>
    </citation>
    <scope>NUCLEOTIDE SEQUENCE [LARGE SCALE GENOMIC DNA]</scope>
    <source>
        <strain evidence="2 3">36-1</strain>
    </source>
</reference>
<dbReference type="EMBL" id="LCWV01000001">
    <property type="protein sequence ID" value="PWI76621.1"/>
    <property type="molecule type" value="Genomic_DNA"/>
</dbReference>
<feature type="signal peptide" evidence="1">
    <location>
        <begin position="1"/>
        <end position="26"/>
    </location>
</feature>
<feature type="chain" id="PRO_5015775197" evidence="1">
    <location>
        <begin position="27"/>
        <end position="306"/>
    </location>
</feature>
<dbReference type="Proteomes" id="UP000245956">
    <property type="component" value="Unassembled WGS sequence"/>
</dbReference>
<keyword evidence="1" id="KW-0732">Signal</keyword>
<comment type="caution">
    <text evidence="2">The sequence shown here is derived from an EMBL/GenBank/DDBJ whole genome shotgun (WGS) entry which is preliminary data.</text>
</comment>
<name>A0A2U3EQ54_PURLI</name>
<dbReference type="AlphaFoldDB" id="A0A2U3EQ54"/>
<protein>
    <submittedName>
        <fullName evidence="2">Uncharacterized protein</fullName>
    </submittedName>
</protein>
<organism evidence="2 3">
    <name type="scientific">Purpureocillium lilacinum</name>
    <name type="common">Paecilomyces lilacinus</name>
    <dbReference type="NCBI Taxonomy" id="33203"/>
    <lineage>
        <taxon>Eukaryota</taxon>
        <taxon>Fungi</taxon>
        <taxon>Dikarya</taxon>
        <taxon>Ascomycota</taxon>
        <taxon>Pezizomycotina</taxon>
        <taxon>Sordariomycetes</taxon>
        <taxon>Hypocreomycetidae</taxon>
        <taxon>Hypocreales</taxon>
        <taxon>Ophiocordycipitaceae</taxon>
        <taxon>Purpureocillium</taxon>
    </lineage>
</organism>
<sequence length="306" mass="34790">MLCTRVWLALAFLVAVQVAAIKRGHAFERLFVWEAYNIAWDWKGNKQQYLFPIQRGGKTNKGSGPDGRFTFQEFMNAVENRSPNHQNGLCTVAPPDENNGRTFKIVATELEAAKFNSILQPLLINRRFDSGKPGQKKKFYPELLKWINTMIVEAVQAEGVRDKIQHRLLNMKTLTDIVLSCRDTEFQKRLSDGMIRGVHKGGAGISEDLLRTDPAVTNPFSDEEVKRVNLVQTLALLAPSDRQKVAHWFEQYGTEDWKTKIAQEPVAGQSEKEKKETLNYLTAGVSHKEAEASWTQTKRYFDESCA</sequence>